<proteinExistence type="predicted"/>
<dbReference type="EMBL" id="CP041405">
    <property type="protein sequence ID" value="QDM44539.1"/>
    <property type="molecule type" value="Genomic_DNA"/>
</dbReference>
<reference evidence="1 4" key="2">
    <citation type="submission" date="2022-05" db="EMBL/GenBank/DDBJ databases">
        <title>Genome Sequencing of Bee-Associated Microbes.</title>
        <authorList>
            <person name="Dunlap C."/>
        </authorList>
    </citation>
    <scope>NUCLEOTIDE SEQUENCE [LARGE SCALE GENOMIC DNA]</scope>
    <source>
        <strain evidence="1 4">NRRL B-14613</strain>
    </source>
</reference>
<dbReference type="Proteomes" id="UP000315377">
    <property type="component" value="Chromosome"/>
</dbReference>
<evidence type="ECO:0000313" key="4">
    <source>
        <dbReference type="Proteomes" id="UP001209276"/>
    </source>
</evidence>
<keyword evidence="4" id="KW-1185">Reference proteome</keyword>
<gene>
    <name evidence="2" type="ORF">FLT43_14535</name>
    <name evidence="1" type="ORF">M5W83_18665</name>
</gene>
<evidence type="ECO:0000313" key="1">
    <source>
        <dbReference type="EMBL" id="MCY9609171.1"/>
    </source>
</evidence>
<organism evidence="2 3">
    <name type="scientific">Paenibacillus thiaminolyticus</name>
    <name type="common">Bacillus thiaminolyticus</name>
    <dbReference type="NCBI Taxonomy" id="49283"/>
    <lineage>
        <taxon>Bacteria</taxon>
        <taxon>Bacillati</taxon>
        <taxon>Bacillota</taxon>
        <taxon>Bacilli</taxon>
        <taxon>Bacillales</taxon>
        <taxon>Paenibacillaceae</taxon>
        <taxon>Paenibacillus</taxon>
    </lineage>
</organism>
<dbReference type="EMBL" id="JAMDMM010000036">
    <property type="protein sequence ID" value="MCY9609171.1"/>
    <property type="molecule type" value="Genomic_DNA"/>
</dbReference>
<sequence>MGMEISVEKGSIYDLFNLPFVSFVDHPIYQLERVKYSAVNNMIFSFVDRNHVSLMEKYIPKEKFCDEISEEFLAYSNLPFENCVQRIMYSRGWEYNISHYTKLIPLFQLVDLYNRNLIRRDVVTRLCKIVPMNIYGNGWNSLSSGITASIHSPISFEDTIMKMGTAKMSLCVLPTFKH</sequence>
<dbReference type="Proteomes" id="UP001209276">
    <property type="component" value="Unassembled WGS sequence"/>
</dbReference>
<evidence type="ECO:0000313" key="2">
    <source>
        <dbReference type="EMBL" id="QDM44539.1"/>
    </source>
</evidence>
<accession>A0AAP9DVL3</accession>
<dbReference type="AlphaFoldDB" id="A0AAP9DVL3"/>
<protein>
    <submittedName>
        <fullName evidence="2">Uncharacterized protein</fullName>
    </submittedName>
</protein>
<evidence type="ECO:0000313" key="3">
    <source>
        <dbReference type="Proteomes" id="UP000315377"/>
    </source>
</evidence>
<dbReference type="GeneID" id="76997178"/>
<dbReference type="RefSeq" id="WP_127510909.1">
    <property type="nucleotide sequence ID" value="NZ_CABMNB010000003.1"/>
</dbReference>
<name>A0AAP9DVL3_PANTH</name>
<reference evidence="2 3" key="1">
    <citation type="submission" date="2019-07" db="EMBL/GenBank/DDBJ databases">
        <title>Paenibacillus thiaminolyticus NRRL B-4156.</title>
        <authorList>
            <person name="Hehnly C."/>
            <person name="Zhang L."/>
        </authorList>
    </citation>
    <scope>NUCLEOTIDE SEQUENCE [LARGE SCALE GENOMIC DNA]</scope>
    <source>
        <strain evidence="2 3">NRRL B-4156</strain>
    </source>
</reference>